<dbReference type="InterPro" id="IPR003593">
    <property type="entry name" value="AAA+_ATPase"/>
</dbReference>
<dbReference type="InterPro" id="IPR051120">
    <property type="entry name" value="ABC_AA/LPS_Transport"/>
</dbReference>
<reference evidence="6 7" key="1">
    <citation type="submission" date="2017-08" db="EMBL/GenBank/DDBJ databases">
        <title>Pusillimonas indicus sp. nov., a member of the family Alcaligenaceae isolated from surface seawater.</title>
        <authorList>
            <person name="Li J."/>
        </authorList>
    </citation>
    <scope>NUCLEOTIDE SEQUENCE [LARGE SCALE GENOMIC DNA]</scope>
    <source>
        <strain evidence="6 7">L52-1-41</strain>
    </source>
</reference>
<dbReference type="GO" id="GO:1903805">
    <property type="term" value="P:L-valine import across plasma membrane"/>
    <property type="evidence" value="ECO:0007669"/>
    <property type="project" value="TreeGrafter"/>
</dbReference>
<dbReference type="SUPFAM" id="SSF52540">
    <property type="entry name" value="P-loop containing nucleoside triphosphate hydrolases"/>
    <property type="match status" value="1"/>
</dbReference>
<dbReference type="GO" id="GO:0042941">
    <property type="term" value="P:D-alanine transmembrane transport"/>
    <property type="evidence" value="ECO:0007669"/>
    <property type="project" value="TreeGrafter"/>
</dbReference>
<evidence type="ECO:0000313" key="7">
    <source>
        <dbReference type="Proteomes" id="UP000266206"/>
    </source>
</evidence>
<dbReference type="Proteomes" id="UP000266206">
    <property type="component" value="Unassembled WGS sequence"/>
</dbReference>
<dbReference type="EMBL" id="NQYH01000004">
    <property type="protein sequence ID" value="RIY41217.1"/>
    <property type="molecule type" value="Genomic_DNA"/>
</dbReference>
<name>A0A3A1YYN5_9BURK</name>
<sequence>MSIDTQVKAPEPNTSESLVLEGRGLTMRFGGLVAVESVDITLKRGEVLAIIGPNGAGKTTLLNLITGIYTPTEGDVFLEGRRLNGIPAHKIAEAGIARTFQTSRLFGSLSVLDNVIIGMHTRTKCGVLTALLLPGRANAEMRRAAERAGELLKRVSPDLYERRNQLASSLPQADLRRLEIARALATEPKVVLLDEPSSGMDDRDTDALIADIRRLQQENPTLSFIIIEHDMRLVAALPHRVMVLDYGRKIGDDRFEVVRQLPRVQEAYLGRKASHA</sequence>
<evidence type="ECO:0000313" key="6">
    <source>
        <dbReference type="EMBL" id="RIY41217.1"/>
    </source>
</evidence>
<evidence type="ECO:0000256" key="3">
    <source>
        <dbReference type="ARBA" id="ARBA00022741"/>
    </source>
</evidence>
<dbReference type="Gene3D" id="3.40.50.300">
    <property type="entry name" value="P-loop containing nucleotide triphosphate hydrolases"/>
    <property type="match status" value="1"/>
</dbReference>
<dbReference type="GO" id="GO:0005524">
    <property type="term" value="F:ATP binding"/>
    <property type="evidence" value="ECO:0007669"/>
    <property type="project" value="UniProtKB-KW"/>
</dbReference>
<evidence type="ECO:0000259" key="5">
    <source>
        <dbReference type="PROSITE" id="PS50893"/>
    </source>
</evidence>
<dbReference type="InterPro" id="IPR027417">
    <property type="entry name" value="P-loop_NTPase"/>
</dbReference>
<comment type="caution">
    <text evidence="6">The sequence shown here is derived from an EMBL/GenBank/DDBJ whole genome shotgun (WGS) entry which is preliminary data.</text>
</comment>
<keyword evidence="2" id="KW-0472">Membrane</keyword>
<dbReference type="PROSITE" id="PS50893">
    <property type="entry name" value="ABC_TRANSPORTER_2"/>
    <property type="match status" value="1"/>
</dbReference>
<protein>
    <submittedName>
        <fullName evidence="6">ABC transporter ATP-binding protein</fullName>
    </submittedName>
</protein>
<dbReference type="SMART" id="SM00382">
    <property type="entry name" value="AAA"/>
    <property type="match status" value="1"/>
</dbReference>
<evidence type="ECO:0000256" key="4">
    <source>
        <dbReference type="ARBA" id="ARBA00022840"/>
    </source>
</evidence>
<dbReference type="PANTHER" id="PTHR45772:SF7">
    <property type="entry name" value="AMINO ACID ABC TRANSPORTER ATP-BINDING PROTEIN"/>
    <property type="match status" value="1"/>
</dbReference>
<accession>A0A3A1YYN5</accession>
<dbReference type="GO" id="GO:0015188">
    <property type="term" value="F:L-isoleucine transmembrane transporter activity"/>
    <property type="evidence" value="ECO:0007669"/>
    <property type="project" value="TreeGrafter"/>
</dbReference>
<evidence type="ECO:0000256" key="1">
    <source>
        <dbReference type="ARBA" id="ARBA00022448"/>
    </source>
</evidence>
<gene>
    <name evidence="6" type="ORF">CJP73_06680</name>
</gene>
<dbReference type="PANTHER" id="PTHR45772">
    <property type="entry name" value="CONSERVED COMPONENT OF ABC TRANSPORTER FOR NATURAL AMINO ACIDS-RELATED"/>
    <property type="match status" value="1"/>
</dbReference>
<dbReference type="GO" id="GO:0005886">
    <property type="term" value="C:plasma membrane"/>
    <property type="evidence" value="ECO:0007669"/>
    <property type="project" value="TreeGrafter"/>
</dbReference>
<dbReference type="RefSeq" id="WP_119515887.1">
    <property type="nucleotide sequence ID" value="NZ_NQYH01000004.1"/>
</dbReference>
<proteinExistence type="predicted"/>
<keyword evidence="3" id="KW-0547">Nucleotide-binding</keyword>
<dbReference type="InterPro" id="IPR003439">
    <property type="entry name" value="ABC_transporter-like_ATP-bd"/>
</dbReference>
<dbReference type="OrthoDB" id="8770119at2"/>
<dbReference type="CDD" id="cd03219">
    <property type="entry name" value="ABC_Mj1267_LivG_branched"/>
    <property type="match status" value="1"/>
</dbReference>
<dbReference type="GO" id="GO:0015808">
    <property type="term" value="P:L-alanine transport"/>
    <property type="evidence" value="ECO:0007669"/>
    <property type="project" value="TreeGrafter"/>
</dbReference>
<evidence type="ECO:0000256" key="2">
    <source>
        <dbReference type="ARBA" id="ARBA00022475"/>
    </source>
</evidence>
<dbReference type="AlphaFoldDB" id="A0A3A1YYN5"/>
<dbReference type="GO" id="GO:0015192">
    <property type="term" value="F:L-phenylalanine transmembrane transporter activity"/>
    <property type="evidence" value="ECO:0007669"/>
    <property type="project" value="TreeGrafter"/>
</dbReference>
<keyword evidence="2" id="KW-1003">Cell membrane</keyword>
<organism evidence="6 7">
    <name type="scientific">Neopusillimonas maritima</name>
    <dbReference type="NCBI Taxonomy" id="2026239"/>
    <lineage>
        <taxon>Bacteria</taxon>
        <taxon>Pseudomonadati</taxon>
        <taxon>Pseudomonadota</taxon>
        <taxon>Betaproteobacteria</taxon>
        <taxon>Burkholderiales</taxon>
        <taxon>Alcaligenaceae</taxon>
        <taxon>Neopusillimonas</taxon>
    </lineage>
</organism>
<dbReference type="GO" id="GO:1903806">
    <property type="term" value="P:L-isoleucine import across plasma membrane"/>
    <property type="evidence" value="ECO:0007669"/>
    <property type="project" value="TreeGrafter"/>
</dbReference>
<dbReference type="GO" id="GO:0005304">
    <property type="term" value="F:L-valine transmembrane transporter activity"/>
    <property type="evidence" value="ECO:0007669"/>
    <property type="project" value="TreeGrafter"/>
</dbReference>
<feature type="domain" description="ABC transporter" evidence="5">
    <location>
        <begin position="20"/>
        <end position="271"/>
    </location>
</feature>
<dbReference type="Pfam" id="PF00005">
    <property type="entry name" value="ABC_tran"/>
    <property type="match status" value="1"/>
</dbReference>
<keyword evidence="4 6" id="KW-0067">ATP-binding</keyword>
<keyword evidence="1" id="KW-0813">Transport</keyword>
<dbReference type="FunFam" id="3.40.50.300:FF:000421">
    <property type="entry name" value="Branched-chain amino acid ABC transporter ATP-binding protein"/>
    <property type="match status" value="1"/>
</dbReference>
<dbReference type="GO" id="GO:0016887">
    <property type="term" value="F:ATP hydrolysis activity"/>
    <property type="evidence" value="ECO:0007669"/>
    <property type="project" value="InterPro"/>
</dbReference>